<dbReference type="AlphaFoldDB" id="A0A853I924"/>
<keyword evidence="2" id="KW-1185">Reference proteome</keyword>
<sequence>MTINKKDVIQLYKKYYSDRENEQVDLFQLLEQEFSIVNAIYPGSYVQISPAFVFPQVVFIDADKNAIKFFKDIGRIINLINSRKDYDATPNIAFYGIDYNNPRAIAYKFTRSKLTSLNTHDPNQQKA</sequence>
<feature type="non-terminal residue" evidence="1">
    <location>
        <position position="127"/>
    </location>
</feature>
<organism evidence="1 2">
    <name type="scientific">Spartinivicinus marinus</name>
    <dbReference type="NCBI Taxonomy" id="2994442"/>
    <lineage>
        <taxon>Bacteria</taxon>
        <taxon>Pseudomonadati</taxon>
        <taxon>Pseudomonadota</taxon>
        <taxon>Gammaproteobacteria</taxon>
        <taxon>Oceanospirillales</taxon>
        <taxon>Zooshikellaceae</taxon>
        <taxon>Spartinivicinus</taxon>
    </lineage>
</organism>
<dbReference type="EMBL" id="JACCKB010000022">
    <property type="protein sequence ID" value="NYZ67158.1"/>
    <property type="molecule type" value="Genomic_DNA"/>
</dbReference>
<evidence type="ECO:0000313" key="1">
    <source>
        <dbReference type="EMBL" id="NYZ67158.1"/>
    </source>
</evidence>
<evidence type="ECO:0000313" key="2">
    <source>
        <dbReference type="Proteomes" id="UP000569732"/>
    </source>
</evidence>
<dbReference type="Proteomes" id="UP000569732">
    <property type="component" value="Unassembled WGS sequence"/>
</dbReference>
<gene>
    <name evidence="1" type="ORF">H0A36_14145</name>
</gene>
<dbReference type="RefSeq" id="WP_219340067.1">
    <property type="nucleotide sequence ID" value="NZ_JACCKB010000022.1"/>
</dbReference>
<accession>A0A853I924</accession>
<protein>
    <submittedName>
        <fullName evidence="1">Uncharacterized protein</fullName>
    </submittedName>
</protein>
<name>A0A853I924_9GAMM</name>
<comment type="caution">
    <text evidence="1">The sequence shown here is derived from an EMBL/GenBank/DDBJ whole genome shotgun (WGS) entry which is preliminary data.</text>
</comment>
<reference evidence="1 2" key="1">
    <citation type="submission" date="2020-07" db="EMBL/GenBank/DDBJ databases">
        <title>Endozoicomonas sp. nov., isolated from sediment.</title>
        <authorList>
            <person name="Gu T."/>
        </authorList>
    </citation>
    <scope>NUCLEOTIDE SEQUENCE [LARGE SCALE GENOMIC DNA]</scope>
    <source>
        <strain evidence="1 2">SM1973</strain>
    </source>
</reference>
<proteinExistence type="predicted"/>